<feature type="compositionally biased region" description="Low complexity" evidence="1">
    <location>
        <begin position="27"/>
        <end position="42"/>
    </location>
</feature>
<name>A0AA88I854_ARTSF</name>
<dbReference type="InterPro" id="IPR022145">
    <property type="entry name" value="INTS1_RPB2-bd"/>
</dbReference>
<dbReference type="InterPro" id="IPR038902">
    <property type="entry name" value="INTS1"/>
</dbReference>
<dbReference type="PANTHER" id="PTHR21224">
    <property type="entry name" value="INTEGRATOR COMPLEX SUBUNIT 1"/>
    <property type="match status" value="1"/>
</dbReference>
<dbReference type="Pfam" id="PF12432">
    <property type="entry name" value="INTS1_RP2B-bd"/>
    <property type="match status" value="1"/>
</dbReference>
<dbReference type="PANTHER" id="PTHR21224:SF1">
    <property type="entry name" value="INTEGRATOR COMPLEX SUBUNIT 1"/>
    <property type="match status" value="1"/>
</dbReference>
<feature type="domain" description="Integrator complex subunit 1 INTS2-binding" evidence="3">
    <location>
        <begin position="752"/>
        <end position="1069"/>
    </location>
</feature>
<proteinExistence type="predicted"/>
<evidence type="ECO:0000256" key="1">
    <source>
        <dbReference type="SAM" id="MobiDB-lite"/>
    </source>
</evidence>
<dbReference type="Pfam" id="PF22929">
    <property type="entry name" value="INTS1_INTS2-bd"/>
    <property type="match status" value="1"/>
</dbReference>
<dbReference type="EMBL" id="JAVRJZ010000003">
    <property type="protein sequence ID" value="KAK2724328.1"/>
    <property type="molecule type" value="Genomic_DNA"/>
</dbReference>
<comment type="caution">
    <text evidence="4">The sequence shown here is derived from an EMBL/GenBank/DDBJ whole genome shotgun (WGS) entry which is preliminary data.</text>
</comment>
<feature type="non-terminal residue" evidence="4">
    <location>
        <position position="1253"/>
    </location>
</feature>
<dbReference type="AlphaFoldDB" id="A0AA88I854"/>
<dbReference type="Proteomes" id="UP001187531">
    <property type="component" value="Unassembled WGS sequence"/>
</dbReference>
<keyword evidence="5" id="KW-1185">Reference proteome</keyword>
<reference evidence="4" key="1">
    <citation type="submission" date="2023-07" db="EMBL/GenBank/DDBJ databases">
        <title>Chromosome-level genome assembly of Artemia franciscana.</title>
        <authorList>
            <person name="Jo E."/>
        </authorList>
    </citation>
    <scope>NUCLEOTIDE SEQUENCE</scope>
    <source>
        <tissue evidence="4">Whole body</tissue>
    </source>
</reference>
<feature type="region of interest" description="Disordered" evidence="1">
    <location>
        <begin position="21"/>
        <end position="89"/>
    </location>
</feature>
<evidence type="ECO:0000259" key="3">
    <source>
        <dbReference type="Pfam" id="PF22929"/>
    </source>
</evidence>
<evidence type="ECO:0000313" key="4">
    <source>
        <dbReference type="EMBL" id="KAK2724328.1"/>
    </source>
</evidence>
<accession>A0AA88I854</accession>
<feature type="compositionally biased region" description="Basic and acidic residues" evidence="1">
    <location>
        <begin position="63"/>
        <end position="73"/>
    </location>
</feature>
<dbReference type="GO" id="GO:0034474">
    <property type="term" value="P:U2 snRNA 3'-end processing"/>
    <property type="evidence" value="ECO:0007669"/>
    <property type="project" value="InterPro"/>
</dbReference>
<evidence type="ECO:0000259" key="2">
    <source>
        <dbReference type="Pfam" id="PF12432"/>
    </source>
</evidence>
<feature type="compositionally biased region" description="Low complexity" evidence="1">
    <location>
        <begin position="51"/>
        <end position="62"/>
    </location>
</feature>
<evidence type="ECO:0000313" key="5">
    <source>
        <dbReference type="Proteomes" id="UP001187531"/>
    </source>
</evidence>
<dbReference type="InterPro" id="IPR053966">
    <property type="entry name" value="INTS1_INTS2-bd"/>
</dbReference>
<feature type="domain" description="Integrator complex subunit 1 RPB2-binding" evidence="2">
    <location>
        <begin position="293"/>
        <end position="406"/>
    </location>
</feature>
<organism evidence="4 5">
    <name type="scientific">Artemia franciscana</name>
    <name type="common">Brine shrimp</name>
    <name type="synonym">Artemia sanfranciscana</name>
    <dbReference type="NCBI Taxonomy" id="6661"/>
    <lineage>
        <taxon>Eukaryota</taxon>
        <taxon>Metazoa</taxon>
        <taxon>Ecdysozoa</taxon>
        <taxon>Arthropoda</taxon>
        <taxon>Crustacea</taxon>
        <taxon>Branchiopoda</taxon>
        <taxon>Anostraca</taxon>
        <taxon>Artemiidae</taxon>
        <taxon>Artemia</taxon>
    </lineage>
</organism>
<sequence>MASKSNKSKILGFTGELIALGNKQPRSGDSSGDSKKISGTSSPLTVGVGASSSIPKTSSFSSFEKKWESESTTKKLKSSGSFSQTEKSRNDAWEEMASEVVPSEFISSIYEAEVDSDEERIESLICGCVKALKNSKPKAEAMLTFQMVYLAKVRPTYFFTEYSTEAVSCLLRHKGRTSIQVIVTGVNVLMLAYEKEKIWPESFVKLYIEDSINDRIWVDRTECKPFVKNIITAFGTRSPSRSAPQMDSTLSIPRIEASGSPNPANFDIKDETSASVDSYDLAVFPRFQGLEDVIEKRVIDVIQEQLSKRQDSISKNFLKFLAAASGIQHVRFFASQRLEMWLMNPKLLPASHELFLSMCANCTTAMDTEVVANVLKLRIKSKAITSVYFSSIKELIDAEPGNLRLIVLFLDKVDQYCLKDMWTNETERTVLLRIASEIPPSEDTLVRVLKCALSKDHPLSSADALDIVDQLVKRALLLESQRRDERYVLNFDDQYSNIIDLVLDLTLYKHPENIPLPIGYEPPRLAITTLYWKAWSILILLVCQNPSTLGAIAWDQYPILRLLMEMCITHNFQWPPPTSLESSEEVHLKEVQISSIEKTTILEFEGHLAAASTKESITENNSRLLFQLITFDPTGRYRKPGSAFLDQLSQLNSTFQLGSLLSRSRKPDFLLDILRRQSSVQSFAWLSNLIRTNEGALSLLPVQCLCEFLLHECQQITSAAESSFFLDQHKNLILYLRSFLFGEDTEVPAIQEVAEYFLRRIHSSHTITRRNAFRALKLLLLPPIDLEVEMHAKSDVSCVLQYLPKMPRFDAIRSITMSAFAQVCLVETEASFIISYLEFLVSGINDYDDLDKFGELIVDLSQLLVERGTMLNAVILKHKHGLRAIDFLTTLFLKYTHRIANPPRPLYAWGPDTDLIFVRFPNGQATTVSILVVHAVAILLAFGPGATHHLFGQLLDFWFPESGELPQGFVMNSTEEAVLFPDWLKLRMIRSSNQRLADAALRDLQPCQLILFIQSFGIPVASMTKMLNTLDRIVSADPFAFVEVDMDQAYIRQLLFVQWQRGAKGGAKFADILQRRDTAIPSEVTLQRQEFTKLPQLVILEPVENDVVDQVGNISKLLLQILDFGSVIRYGAKEKDEAHRLILKDLFDEGRSSEGYYPVAEAVTSFLHQSMCSPTGERFLLAVSHQPLYFSSILRALMDSVISHRNAKCYQLLLDVCVCMLVNRGKLQSFVVSSIEQALKRLLPLLPNVTLPP</sequence>
<protein>
    <recommendedName>
        <fullName evidence="6">DUF3677 domain-containing protein</fullName>
    </recommendedName>
</protein>
<gene>
    <name evidence="4" type="ORF">QYM36_000990</name>
</gene>
<evidence type="ECO:0008006" key="6">
    <source>
        <dbReference type="Google" id="ProtNLM"/>
    </source>
</evidence>
<dbReference type="GO" id="GO:0032039">
    <property type="term" value="C:integrator complex"/>
    <property type="evidence" value="ECO:0007669"/>
    <property type="project" value="InterPro"/>
</dbReference>